<dbReference type="GO" id="GO:0046872">
    <property type="term" value="F:metal ion binding"/>
    <property type="evidence" value="ECO:0007669"/>
    <property type="project" value="UniProtKB-UniRule"/>
</dbReference>
<comment type="catalytic activity">
    <reaction evidence="3">
        <text>adenylyl-molybdopterin + molybdate = Mo-molybdopterin + AMP + H(+)</text>
        <dbReference type="Rhea" id="RHEA:35047"/>
        <dbReference type="ChEBI" id="CHEBI:15378"/>
        <dbReference type="ChEBI" id="CHEBI:36264"/>
        <dbReference type="ChEBI" id="CHEBI:62727"/>
        <dbReference type="ChEBI" id="CHEBI:71302"/>
        <dbReference type="ChEBI" id="CHEBI:456215"/>
        <dbReference type="EC" id="2.10.1.1"/>
    </reaction>
</comment>
<evidence type="ECO:0000259" key="5">
    <source>
        <dbReference type="SMART" id="SM00852"/>
    </source>
</evidence>
<organism evidence="6 8">
    <name type="scientific">Sulfurospirillum diekertiae</name>
    <dbReference type="NCBI Taxonomy" id="1854492"/>
    <lineage>
        <taxon>Bacteria</taxon>
        <taxon>Pseudomonadati</taxon>
        <taxon>Campylobacterota</taxon>
        <taxon>Epsilonproteobacteria</taxon>
        <taxon>Campylobacterales</taxon>
        <taxon>Sulfurospirillaceae</taxon>
        <taxon>Sulfurospirillum</taxon>
    </lineage>
</organism>
<dbReference type="Gene3D" id="2.40.340.10">
    <property type="entry name" value="MoeA, C-terminal, domain IV"/>
    <property type="match status" value="1"/>
</dbReference>
<evidence type="ECO:0000313" key="6">
    <source>
        <dbReference type="EMBL" id="ARU47377.1"/>
    </source>
</evidence>
<dbReference type="InterPro" id="IPR036425">
    <property type="entry name" value="MoaB/Mog-like_dom_sf"/>
</dbReference>
<dbReference type="PANTHER" id="PTHR10192:SF5">
    <property type="entry name" value="GEPHYRIN"/>
    <property type="match status" value="1"/>
</dbReference>
<accession>A0A1Y0HH04</accession>
<dbReference type="GO" id="GO:0005829">
    <property type="term" value="C:cytosol"/>
    <property type="evidence" value="ECO:0007669"/>
    <property type="project" value="TreeGrafter"/>
</dbReference>
<evidence type="ECO:0000313" key="7">
    <source>
        <dbReference type="EMBL" id="QIR76187.1"/>
    </source>
</evidence>
<dbReference type="SMART" id="SM00852">
    <property type="entry name" value="MoCF_biosynth"/>
    <property type="match status" value="1"/>
</dbReference>
<evidence type="ECO:0000256" key="2">
    <source>
        <dbReference type="ARBA" id="ARBA00010763"/>
    </source>
</evidence>
<evidence type="ECO:0000256" key="3">
    <source>
        <dbReference type="ARBA" id="ARBA00047317"/>
    </source>
</evidence>
<keyword evidence="4" id="KW-0500">Molybdenum</keyword>
<dbReference type="Proteomes" id="UP000502831">
    <property type="component" value="Chromosome"/>
</dbReference>
<dbReference type="GO" id="GO:0006777">
    <property type="term" value="P:Mo-molybdopterin cofactor biosynthetic process"/>
    <property type="evidence" value="ECO:0007669"/>
    <property type="project" value="UniProtKB-UniRule"/>
</dbReference>
<keyword evidence="4 6" id="KW-0808">Transferase</keyword>
<dbReference type="EC" id="2.10.1.1" evidence="4"/>
<keyword evidence="8" id="KW-1185">Reference proteome</keyword>
<dbReference type="Gene3D" id="2.170.190.11">
    <property type="entry name" value="Molybdopterin biosynthesis moea protein, domain 3"/>
    <property type="match status" value="1"/>
</dbReference>
<dbReference type="OrthoDB" id="5337946at2"/>
<dbReference type="GO" id="GO:0061599">
    <property type="term" value="F:molybdopterin molybdotransferase activity"/>
    <property type="evidence" value="ECO:0007669"/>
    <property type="project" value="UniProtKB-UniRule"/>
</dbReference>
<dbReference type="SUPFAM" id="SSF63882">
    <property type="entry name" value="MoeA N-terminal region -like"/>
    <property type="match status" value="1"/>
</dbReference>
<dbReference type="AlphaFoldDB" id="A0A1Y0HH04"/>
<dbReference type="UniPathway" id="UPA00344"/>
<dbReference type="InterPro" id="IPR038987">
    <property type="entry name" value="MoeA-like"/>
</dbReference>
<reference evidence="7 9" key="1">
    <citation type="journal article" date="2017" name="Environ. Sci. Technol.">
        <title>Organohalide Respiration with Chlorinated Ethenes under Low pH Conditions.</title>
        <authorList>
            <person name="Yang Y."/>
            <person name="Capiro N.L."/>
            <person name="Marcet T.F."/>
            <person name="Yan J."/>
            <person name="Pennell K.D."/>
            <person name="Loffler F.E."/>
        </authorList>
    </citation>
    <scope>NUCLEOTIDE SEQUENCE [LARGE SCALE GENOMIC DNA]</scope>
    <source>
        <strain evidence="7 9">ACSDCE</strain>
    </source>
</reference>
<comment type="function">
    <text evidence="1 4">Catalyzes the insertion of molybdate into adenylated molybdopterin with the concomitant release of AMP.</text>
</comment>
<dbReference type="KEGG" id="suls:Sdiek1_0194"/>
<dbReference type="Pfam" id="PF03453">
    <property type="entry name" value="MoeA_N"/>
    <property type="match status" value="1"/>
</dbReference>
<evidence type="ECO:0000313" key="9">
    <source>
        <dbReference type="Proteomes" id="UP000502831"/>
    </source>
</evidence>
<comment type="cofactor">
    <cofactor evidence="4">
        <name>Mg(2+)</name>
        <dbReference type="ChEBI" id="CHEBI:18420"/>
    </cofactor>
</comment>
<reference evidence="7" key="4">
    <citation type="submission" date="2020-08" db="EMBL/GenBank/DDBJ databases">
        <authorList>
            <person name="Yang Y."/>
            <person name="Huo L."/>
            <person name="Yan J."/>
        </authorList>
    </citation>
    <scope>NUCLEOTIDE SEQUENCE</scope>
    <source>
        <strain evidence="7">ACSDCE</strain>
    </source>
</reference>
<dbReference type="InterPro" id="IPR036688">
    <property type="entry name" value="MoeA_C_domain_IV_sf"/>
</dbReference>
<proteinExistence type="inferred from homology"/>
<dbReference type="InterPro" id="IPR036135">
    <property type="entry name" value="MoeA_linker/N_sf"/>
</dbReference>
<dbReference type="CDD" id="cd00887">
    <property type="entry name" value="MoeA"/>
    <property type="match status" value="1"/>
</dbReference>
<reference evidence="6" key="3">
    <citation type="journal article" date="2018" name="FEMS Microbiol. Ecol.">
        <title>Coexistence of two distinct Sulfurospirillum populations respiring tetrachloroethene-genomic and kinetic considerations. .</title>
        <authorList>
            <person name="Buttet G.F."/>
            <person name="Murray A.M."/>
            <person name="Goris T."/>
            <person name="Burion M."/>
            <person name="Jin B."/>
            <person name="Rolle M."/>
            <person name="Holliger C."/>
            <person name="Maillard J."/>
        </authorList>
    </citation>
    <scope>NUCLEOTIDE SEQUENCE</scope>
    <source>
        <strain evidence="6">SL2-1</strain>
    </source>
</reference>
<name>A0A1Y0HH04_9BACT</name>
<evidence type="ECO:0000256" key="1">
    <source>
        <dbReference type="ARBA" id="ARBA00002901"/>
    </source>
</evidence>
<evidence type="ECO:0000256" key="4">
    <source>
        <dbReference type="RuleBase" id="RU365090"/>
    </source>
</evidence>
<dbReference type="EMBL" id="CP039734">
    <property type="protein sequence ID" value="QIR76187.1"/>
    <property type="molecule type" value="Genomic_DNA"/>
</dbReference>
<sequence>MPISYQEALKIIQTHIKPLHVNKTLPLLKAINRIASADVYAKFALPKYPMSLKEGYGIAFSVDKTVYTLLSPPYPNPIPLGYGVSLSTGERIPEGADTIIAEEDVVLEQENCIKIPLHVTQTQHIKKEGEDIAKGELLLKKCERVSAQKITALSSQGITQIKTFQKTTVSILSIGNQLASGEIHNSNAMSLAARIIELGGKVDEIEICEENETKILERLKALVQKSDCVITTGAMSRHDAMRYLLETKTLTPLFHHVRIAPAKPSALSLLENKPILHLPGLPLGCMLGFEMLGVPLLRQLQHQLCIIPDFITCINQKRVTCKDNCMSAIPGYSDGRNFVCAPYYEAGRLNILSQCNGYTLMEDQESIEEGREIPFFYFTHPPVS</sequence>
<dbReference type="InterPro" id="IPR001453">
    <property type="entry name" value="MoaB/Mog_dom"/>
</dbReference>
<gene>
    <name evidence="7" type="ORF">FA584_08200</name>
    <name evidence="6" type="ORF">Sdiek1_0194</name>
</gene>
<feature type="domain" description="MoaB/Mog" evidence="5">
    <location>
        <begin position="170"/>
        <end position="299"/>
    </location>
</feature>
<dbReference type="RefSeq" id="WP_087437481.1">
    <property type="nucleotide sequence ID" value="NZ_CP021416.1"/>
</dbReference>
<dbReference type="Gene3D" id="3.90.105.10">
    <property type="entry name" value="Molybdopterin biosynthesis moea protein, domain 2"/>
    <property type="match status" value="1"/>
</dbReference>
<evidence type="ECO:0000313" key="8">
    <source>
        <dbReference type="Proteomes" id="UP000196005"/>
    </source>
</evidence>
<dbReference type="Proteomes" id="UP000196005">
    <property type="component" value="Chromosome"/>
</dbReference>
<keyword evidence="4" id="KW-0460">Magnesium</keyword>
<keyword evidence="4" id="KW-0479">Metal-binding</keyword>
<dbReference type="SUPFAM" id="SSF53218">
    <property type="entry name" value="Molybdenum cofactor biosynthesis proteins"/>
    <property type="match status" value="1"/>
</dbReference>
<reference evidence="8" key="2">
    <citation type="submission" date="2017-05" db="EMBL/GenBank/DDBJ databases">
        <title>Dechlorination kinetics govern the competition between two new strains of the genus Sulfurospirillum.</title>
        <authorList>
            <person name="Buttet G.F."/>
            <person name="Murray A.M."/>
            <person name="Goris T."/>
            <person name="Burion M."/>
            <person name="Lin B."/>
            <person name="Rolle M."/>
            <person name="Maillard J."/>
        </authorList>
    </citation>
    <scope>NUCLEOTIDE SEQUENCE [LARGE SCALE GENOMIC DNA]</scope>
    <source>
        <strain evidence="8">SL2-1</strain>
    </source>
</reference>
<comment type="similarity">
    <text evidence="2 4">Belongs to the MoeA family.</text>
</comment>
<dbReference type="EMBL" id="CP021416">
    <property type="protein sequence ID" value="ARU47377.1"/>
    <property type="molecule type" value="Genomic_DNA"/>
</dbReference>
<keyword evidence="4" id="KW-0501">Molybdenum cofactor biosynthesis</keyword>
<dbReference type="Gene3D" id="3.40.980.10">
    <property type="entry name" value="MoaB/Mog-like domain"/>
    <property type="match status" value="1"/>
</dbReference>
<comment type="pathway">
    <text evidence="4">Cofactor biosynthesis; molybdopterin biosynthesis.</text>
</comment>
<dbReference type="InterPro" id="IPR005110">
    <property type="entry name" value="MoeA_linker/N"/>
</dbReference>
<protein>
    <recommendedName>
        <fullName evidence="4">Molybdopterin molybdenumtransferase</fullName>
        <ecNumber evidence="4">2.10.1.1</ecNumber>
    </recommendedName>
</protein>
<dbReference type="Pfam" id="PF00994">
    <property type="entry name" value="MoCF_biosynth"/>
    <property type="match status" value="1"/>
</dbReference>
<dbReference type="PANTHER" id="PTHR10192">
    <property type="entry name" value="MOLYBDOPTERIN BIOSYNTHESIS PROTEIN"/>
    <property type="match status" value="1"/>
</dbReference>